<evidence type="ECO:0000313" key="9">
    <source>
        <dbReference type="EMBL" id="MDQ0174861.1"/>
    </source>
</evidence>
<keyword evidence="5" id="KW-0560">Oxidoreductase</keyword>
<evidence type="ECO:0000256" key="3">
    <source>
        <dbReference type="ARBA" id="ARBA00022630"/>
    </source>
</evidence>
<dbReference type="InterPro" id="IPR009100">
    <property type="entry name" value="AcylCoA_DH/oxidase_NM_dom_sf"/>
</dbReference>
<accession>A0ABT9WNK9</accession>
<dbReference type="PANTHER" id="PTHR43884:SF12">
    <property type="entry name" value="ISOVALERYL-COA DEHYDROGENASE, MITOCHONDRIAL-RELATED"/>
    <property type="match status" value="1"/>
</dbReference>
<comment type="similarity">
    <text evidence="2 5">Belongs to the acyl-CoA dehydrogenase family.</text>
</comment>
<dbReference type="PANTHER" id="PTHR43884">
    <property type="entry name" value="ACYL-COA DEHYDROGENASE"/>
    <property type="match status" value="1"/>
</dbReference>
<dbReference type="RefSeq" id="WP_307226690.1">
    <property type="nucleotide sequence ID" value="NZ_JAUSTT010000003.1"/>
</dbReference>
<reference evidence="9 10" key="1">
    <citation type="submission" date="2023-07" db="EMBL/GenBank/DDBJ databases">
        <title>Genomic Encyclopedia of Type Strains, Phase IV (KMG-IV): sequencing the most valuable type-strain genomes for metagenomic binning, comparative biology and taxonomic classification.</title>
        <authorList>
            <person name="Goeker M."/>
        </authorList>
    </citation>
    <scope>NUCLEOTIDE SEQUENCE [LARGE SCALE GENOMIC DNA]</scope>
    <source>
        <strain evidence="9 10">DSM 23837</strain>
    </source>
</reference>
<evidence type="ECO:0000256" key="4">
    <source>
        <dbReference type="ARBA" id="ARBA00022827"/>
    </source>
</evidence>
<evidence type="ECO:0000256" key="2">
    <source>
        <dbReference type="ARBA" id="ARBA00009347"/>
    </source>
</evidence>
<dbReference type="SUPFAM" id="SSF56645">
    <property type="entry name" value="Acyl-CoA dehydrogenase NM domain-like"/>
    <property type="match status" value="1"/>
</dbReference>
<dbReference type="Gene3D" id="2.40.110.10">
    <property type="entry name" value="Butyryl-CoA Dehydrogenase, subunit A, domain 2"/>
    <property type="match status" value="1"/>
</dbReference>
<evidence type="ECO:0000256" key="5">
    <source>
        <dbReference type="RuleBase" id="RU362125"/>
    </source>
</evidence>
<dbReference type="InterPro" id="IPR013786">
    <property type="entry name" value="AcylCoA_DH/ox_N"/>
</dbReference>
<organism evidence="9 10">
    <name type="scientific">Bacillus chungangensis</name>
    <dbReference type="NCBI Taxonomy" id="587633"/>
    <lineage>
        <taxon>Bacteria</taxon>
        <taxon>Bacillati</taxon>
        <taxon>Bacillota</taxon>
        <taxon>Bacilli</taxon>
        <taxon>Bacillales</taxon>
        <taxon>Bacillaceae</taxon>
        <taxon>Bacillus</taxon>
    </lineage>
</organism>
<dbReference type="Proteomes" id="UP001223586">
    <property type="component" value="Unassembled WGS sequence"/>
</dbReference>
<proteinExistence type="inferred from homology"/>
<dbReference type="CDD" id="cd00567">
    <property type="entry name" value="ACAD"/>
    <property type="match status" value="1"/>
</dbReference>
<sequence>MLFQPNNEELKWVVKVRQFLEENNLEEELKSESERLPWHIRKKAGEANLIGLDIEKKYGGDEVSDLTMGLIYEELGRHGLNAREVVGAGHGRLIGKFGSENQKKKYLPDLLKGDLLIGAALTEPSGGSDVMSFQTTAVKDGDDYVITGTKELINRVNEADVFIVFANTNPNSRSDKLSAFIVEMNNPNIRKYEFQTLGLKGFSYGGLEFQEVRVPVENRLGKEGEGFSIINRHFNFLRNLVALISIGSAQKALEQAIKFAKTRQSFGGPIGRFHSIMHKISEGETLLEASRLLAYKSLSLLDEGKDNSKEAYMAKWFGTTSAYQVIDSALQIHGARGYLKDYGLEQRLRDVRAFLIADGTTEVMKSAIGREILGKDIYNASYGRKKDLGVNV</sequence>
<keyword evidence="3 5" id="KW-0285">Flavoprotein</keyword>
<dbReference type="InterPro" id="IPR037069">
    <property type="entry name" value="AcylCoA_DH/ox_N_sf"/>
</dbReference>
<dbReference type="InterPro" id="IPR036250">
    <property type="entry name" value="AcylCo_DH-like_C"/>
</dbReference>
<dbReference type="InterPro" id="IPR006091">
    <property type="entry name" value="Acyl-CoA_Oxase/DH_mid-dom"/>
</dbReference>
<dbReference type="Gene3D" id="1.20.140.10">
    <property type="entry name" value="Butyryl-CoA Dehydrogenase, subunit A, domain 3"/>
    <property type="match status" value="1"/>
</dbReference>
<dbReference type="Pfam" id="PF02771">
    <property type="entry name" value="Acyl-CoA_dh_N"/>
    <property type="match status" value="1"/>
</dbReference>
<dbReference type="Pfam" id="PF02770">
    <property type="entry name" value="Acyl-CoA_dh_M"/>
    <property type="match status" value="1"/>
</dbReference>
<feature type="domain" description="Acyl-CoA oxidase/dehydrogenase middle" evidence="7">
    <location>
        <begin position="119"/>
        <end position="212"/>
    </location>
</feature>
<evidence type="ECO:0000259" key="6">
    <source>
        <dbReference type="Pfam" id="PF00441"/>
    </source>
</evidence>
<dbReference type="InterPro" id="IPR046373">
    <property type="entry name" value="Acyl-CoA_Oxase/DH_mid-dom_sf"/>
</dbReference>
<protein>
    <submittedName>
        <fullName evidence="9">Alkylation response protein AidB-like acyl-CoA dehydrogenase</fullName>
    </submittedName>
</protein>
<evidence type="ECO:0000256" key="1">
    <source>
        <dbReference type="ARBA" id="ARBA00001974"/>
    </source>
</evidence>
<evidence type="ECO:0000313" key="10">
    <source>
        <dbReference type="Proteomes" id="UP001223586"/>
    </source>
</evidence>
<feature type="domain" description="Acyl-CoA dehydrogenase/oxidase C-terminal" evidence="6">
    <location>
        <begin position="224"/>
        <end position="372"/>
    </location>
</feature>
<dbReference type="InterPro" id="IPR006089">
    <property type="entry name" value="Acyl-CoA_DH_CS"/>
</dbReference>
<evidence type="ECO:0000259" key="7">
    <source>
        <dbReference type="Pfam" id="PF02770"/>
    </source>
</evidence>
<dbReference type="PROSITE" id="PS00072">
    <property type="entry name" value="ACYL_COA_DH_1"/>
    <property type="match status" value="1"/>
</dbReference>
<feature type="domain" description="Acyl-CoA dehydrogenase/oxidase N-terminal" evidence="8">
    <location>
        <begin position="8"/>
        <end position="114"/>
    </location>
</feature>
<dbReference type="Pfam" id="PF00441">
    <property type="entry name" value="Acyl-CoA_dh_1"/>
    <property type="match status" value="1"/>
</dbReference>
<name>A0ABT9WNK9_9BACI</name>
<dbReference type="Gene3D" id="1.10.540.10">
    <property type="entry name" value="Acyl-CoA dehydrogenase/oxidase, N-terminal domain"/>
    <property type="match status" value="1"/>
</dbReference>
<comment type="caution">
    <text evidence="9">The sequence shown here is derived from an EMBL/GenBank/DDBJ whole genome shotgun (WGS) entry which is preliminary data.</text>
</comment>
<dbReference type="SUPFAM" id="SSF47203">
    <property type="entry name" value="Acyl-CoA dehydrogenase C-terminal domain-like"/>
    <property type="match status" value="1"/>
</dbReference>
<evidence type="ECO:0000259" key="8">
    <source>
        <dbReference type="Pfam" id="PF02771"/>
    </source>
</evidence>
<gene>
    <name evidence="9" type="ORF">J2S08_000695</name>
</gene>
<dbReference type="EMBL" id="JAUSTT010000003">
    <property type="protein sequence ID" value="MDQ0174861.1"/>
    <property type="molecule type" value="Genomic_DNA"/>
</dbReference>
<keyword evidence="4 5" id="KW-0274">FAD</keyword>
<keyword evidence="10" id="KW-1185">Reference proteome</keyword>
<dbReference type="InterPro" id="IPR009075">
    <property type="entry name" value="AcylCo_DH/oxidase_C"/>
</dbReference>
<comment type="cofactor">
    <cofactor evidence="1 5">
        <name>FAD</name>
        <dbReference type="ChEBI" id="CHEBI:57692"/>
    </cofactor>
</comment>